<dbReference type="RefSeq" id="XP_001830214.2">
    <property type="nucleotide sequence ID" value="XM_001830162.2"/>
</dbReference>
<dbReference type="InParanoid" id="A8N5R9"/>
<proteinExistence type="inferred from homology"/>
<evidence type="ECO:0000256" key="1">
    <source>
        <dbReference type="ARBA" id="ARBA00004141"/>
    </source>
</evidence>
<reference evidence="8 9" key="1">
    <citation type="journal article" date="2010" name="Proc. Natl. Acad. Sci. U.S.A.">
        <title>Insights into evolution of multicellular fungi from the assembled chromosomes of the mushroom Coprinopsis cinerea (Coprinus cinereus).</title>
        <authorList>
            <person name="Stajich J.E."/>
            <person name="Wilke S.K."/>
            <person name="Ahren D."/>
            <person name="Au C.H."/>
            <person name="Birren B.W."/>
            <person name="Borodovsky M."/>
            <person name="Burns C."/>
            <person name="Canback B."/>
            <person name="Casselton L.A."/>
            <person name="Cheng C.K."/>
            <person name="Deng J."/>
            <person name="Dietrich F.S."/>
            <person name="Fargo D.C."/>
            <person name="Farman M.L."/>
            <person name="Gathman A.C."/>
            <person name="Goldberg J."/>
            <person name="Guigo R."/>
            <person name="Hoegger P.J."/>
            <person name="Hooker J.B."/>
            <person name="Huggins A."/>
            <person name="James T.Y."/>
            <person name="Kamada T."/>
            <person name="Kilaru S."/>
            <person name="Kodira C."/>
            <person name="Kues U."/>
            <person name="Kupfer D."/>
            <person name="Kwan H.S."/>
            <person name="Lomsadze A."/>
            <person name="Li W."/>
            <person name="Lilly W.W."/>
            <person name="Ma L.J."/>
            <person name="Mackey A.J."/>
            <person name="Manning G."/>
            <person name="Martin F."/>
            <person name="Muraguchi H."/>
            <person name="Natvig D.O."/>
            <person name="Palmerini H."/>
            <person name="Ramesh M.A."/>
            <person name="Rehmeyer C.J."/>
            <person name="Roe B.A."/>
            <person name="Shenoy N."/>
            <person name="Stanke M."/>
            <person name="Ter-Hovhannisyan V."/>
            <person name="Tunlid A."/>
            <person name="Velagapudi R."/>
            <person name="Vision T.J."/>
            <person name="Zeng Q."/>
            <person name="Zolan M.E."/>
            <person name="Pukkila P.J."/>
        </authorList>
    </citation>
    <scope>NUCLEOTIDE SEQUENCE [LARGE SCALE GENOMIC DNA]</scope>
    <source>
        <strain evidence="9">Okayama-7 / 130 / ATCC MYA-4618 / FGSC 9003</strain>
    </source>
</reference>
<evidence type="ECO:0000256" key="5">
    <source>
        <dbReference type="ARBA" id="ARBA00023136"/>
    </source>
</evidence>
<organism evidence="8 9">
    <name type="scientific">Coprinopsis cinerea (strain Okayama-7 / 130 / ATCC MYA-4618 / FGSC 9003)</name>
    <name type="common">Inky cap fungus</name>
    <name type="synonym">Hormographiella aspergillata</name>
    <dbReference type="NCBI Taxonomy" id="240176"/>
    <lineage>
        <taxon>Eukaryota</taxon>
        <taxon>Fungi</taxon>
        <taxon>Dikarya</taxon>
        <taxon>Basidiomycota</taxon>
        <taxon>Agaricomycotina</taxon>
        <taxon>Agaricomycetes</taxon>
        <taxon>Agaricomycetidae</taxon>
        <taxon>Agaricales</taxon>
        <taxon>Agaricineae</taxon>
        <taxon>Psathyrellaceae</taxon>
        <taxon>Coprinopsis</taxon>
    </lineage>
</organism>
<feature type="transmembrane region" description="Helical" evidence="7">
    <location>
        <begin position="153"/>
        <end position="170"/>
    </location>
</feature>
<dbReference type="STRING" id="240176.A8N5R9"/>
<sequence>MSDSGPGGLDSPPLQNISAQWTKLTRQYQQILDRWTPHVLHRWLALAGLLTVFFLRIVLAQGWYIVCYALAIYLLNLLLAFLQPKFDPSLEEDLLADEIEEGGEVVSPLPSQRDDEFRPFVRRLPEWQFWLSSTKAVLIALGCTLSDVFDVPVYWPILVVYFFVLFTLTMRRQISHMIKYKYIPFDFGRKARYGSAAR</sequence>
<evidence type="ECO:0000256" key="3">
    <source>
        <dbReference type="ARBA" id="ARBA00022692"/>
    </source>
</evidence>
<evidence type="ECO:0000313" key="9">
    <source>
        <dbReference type="Proteomes" id="UP000001861"/>
    </source>
</evidence>
<comment type="subcellular location">
    <subcellularLocation>
        <location evidence="1">Membrane</location>
        <topology evidence="1">Multi-pass membrane protein</topology>
    </subcellularLocation>
</comment>
<dbReference type="GO" id="GO:0006890">
    <property type="term" value="P:retrograde vesicle-mediated transport, Golgi to endoplasmic reticulum"/>
    <property type="evidence" value="ECO:0007669"/>
    <property type="project" value="TreeGrafter"/>
</dbReference>
<dbReference type="KEGG" id="cci:CC1G_11817"/>
<keyword evidence="3 7" id="KW-0812">Transmembrane</keyword>
<evidence type="ECO:0000313" key="8">
    <source>
        <dbReference type="EMBL" id="EAU91585.2"/>
    </source>
</evidence>
<dbReference type="GeneID" id="6006659"/>
<dbReference type="Pfam" id="PF03248">
    <property type="entry name" value="Rer1"/>
    <property type="match status" value="1"/>
</dbReference>
<dbReference type="EMBL" id="AACS02000003">
    <property type="protein sequence ID" value="EAU91585.2"/>
    <property type="molecule type" value="Genomic_DNA"/>
</dbReference>
<evidence type="ECO:0000256" key="6">
    <source>
        <dbReference type="PIRNR" id="PIRNR016013"/>
    </source>
</evidence>
<dbReference type="OMA" id="GWYVVCY"/>
<name>A8N5R9_COPC7</name>
<keyword evidence="4 7" id="KW-1133">Transmembrane helix</keyword>
<comment type="function">
    <text evidence="6">Involved in the retrieval of endoplasmic reticulum membrane proteins from the early Golgi compartment.</text>
</comment>
<dbReference type="AlphaFoldDB" id="A8N5R9"/>
<dbReference type="GO" id="GO:0006621">
    <property type="term" value="P:protein retention in ER lumen"/>
    <property type="evidence" value="ECO:0007669"/>
    <property type="project" value="TreeGrafter"/>
</dbReference>
<dbReference type="PIRSF" id="PIRSF016013">
    <property type="entry name" value="AtER_Rer1p"/>
    <property type="match status" value="1"/>
</dbReference>
<dbReference type="VEuPathDB" id="FungiDB:CC1G_11817"/>
<dbReference type="PANTHER" id="PTHR10743:SF0">
    <property type="entry name" value="PROTEIN RER1"/>
    <property type="match status" value="1"/>
</dbReference>
<keyword evidence="9" id="KW-1185">Reference proteome</keyword>
<dbReference type="GO" id="GO:0005783">
    <property type="term" value="C:endoplasmic reticulum"/>
    <property type="evidence" value="ECO:0007669"/>
    <property type="project" value="GOC"/>
</dbReference>
<feature type="transmembrane region" description="Helical" evidence="7">
    <location>
        <begin position="39"/>
        <end position="57"/>
    </location>
</feature>
<dbReference type="InterPro" id="IPR004932">
    <property type="entry name" value="Rer1"/>
</dbReference>
<evidence type="ECO:0000256" key="7">
    <source>
        <dbReference type="SAM" id="Phobius"/>
    </source>
</evidence>
<comment type="caution">
    <text evidence="8">The sequence shown here is derived from an EMBL/GenBank/DDBJ whole genome shotgun (WGS) entry which is preliminary data.</text>
</comment>
<protein>
    <recommendedName>
        <fullName evidence="6">Protein RER1</fullName>
    </recommendedName>
</protein>
<feature type="transmembrane region" description="Helical" evidence="7">
    <location>
        <begin position="63"/>
        <end position="82"/>
    </location>
</feature>
<dbReference type="FunCoup" id="A8N5R9">
    <property type="interactions" value="505"/>
</dbReference>
<dbReference type="HOGENOM" id="CLU_074889_0_0_1"/>
<dbReference type="OrthoDB" id="448250at2759"/>
<accession>A8N5R9</accession>
<evidence type="ECO:0000256" key="4">
    <source>
        <dbReference type="ARBA" id="ARBA00022989"/>
    </source>
</evidence>
<dbReference type="eggNOG" id="KOG1688">
    <property type="taxonomic scope" value="Eukaryota"/>
</dbReference>
<dbReference type="GO" id="GO:0000139">
    <property type="term" value="C:Golgi membrane"/>
    <property type="evidence" value="ECO:0007669"/>
    <property type="project" value="TreeGrafter"/>
</dbReference>
<dbReference type="PANTHER" id="PTHR10743">
    <property type="entry name" value="PROTEIN RER1"/>
    <property type="match status" value="1"/>
</dbReference>
<evidence type="ECO:0000256" key="2">
    <source>
        <dbReference type="ARBA" id="ARBA00006070"/>
    </source>
</evidence>
<comment type="similarity">
    <text evidence="2 6">Belongs to the RER1 family.</text>
</comment>
<dbReference type="Proteomes" id="UP000001861">
    <property type="component" value="Unassembled WGS sequence"/>
</dbReference>
<keyword evidence="5 6" id="KW-0472">Membrane</keyword>
<gene>
    <name evidence="8" type="ORF">CC1G_11817</name>
</gene>